<dbReference type="CDD" id="cd18604">
    <property type="entry name" value="ABC_6TM_VMR1_D2_like"/>
    <property type="match status" value="1"/>
</dbReference>
<sequence>MDSQLVLTALASHVKPWNSTVDDVDDIIDLWIPPRTRILYLGTILPGAVVLLTILYDLISSYPWPHSLWKLAYGLKSPFRDFLTLRDLDSELGPPQKPSAWKTRALIVLATLAAAGWAGFLAYGISGGELGEWELLHADAQFCGWAYVAIRLVYKPPITPPYCLLLFYTSYATAAFVDLAADTLTRHFAGAVAILIDVLRLAVPAASLWIGGTFPMERVMPAPNVAQEKDVPSHGLTMPEDGVHLWSWCMVTFVEPLFKVANERTLNEEDVWALSPFFLHKNLFTKYLTYAKRHPNHSLLWFLLASNSLDLILDILLELWSAIIGFVPPYALQRILAALAESSPNSRATAYLWTFVFFLSNLSFAQVDVFQRWHTRRCYERTRGQLFCALHYKALKRCDISGQATEKSKDGKEDEKAGADLGKIVNLMQGDAYAVAQRFWEFSGVFFSPVRLTIALIFLYNILGWSALAGVVVVLVAYVFNYPLAKYNIYITRRSWAARDKRMSLVNELFQNIRFLKFYGWETGWSSKVREARETELRWRVKQNIVSTVISFIWIWMPSATALLTFLCYTLVAGQKLTVAKAFTSIALFSQLQGPMTDLPNQIFALLYAYVSMQRIETFLKEPEVPDWASSLQSSGSSVSRVPEIGFEDASFQWDVAPRSEPARFTLGPLNVKFPKNQLSLISGSTGSGKSALLNALLGEMTCMSGRVMLNKWGHQVAYCAQNPWLEHATIRDNIVFSSAKGFDEARYQAVIDACALSRDLEVFDAGDMTEIGEKGITLSGGQRARIALARALYSPASLIILDDPLAAVDMHTAQHLVRNALTGDLAEGRTILLVTHHISLCLPYSSFLVELSTGKIVQQGTVQELRERGVLQQVVEKEDIVEEPEEETLASAPVENQADLVDGKTNGKYDRKPSDGRLVQAEARAEGRVSMHSYLTYIRASGVFCSLLTLWLLIQIRLINIGVQFYLARWGEAYEKSVASNALFGPLHWPWEHLPSPNQNVVPWLMIYFYLSMVGAFSVLAYIALGFYSSLQASRKLFVAMLARLTAAPTRFFDVTPIGRILNRWTSDMNTIDGQLQNPFRAALAGVLNFVASFLVIICVVPSLAPFALVIAWLYIRLAPPYIKTSRDLRRLESISLSPAFAGFDELLRGLPHVRAFAMESRYQDHFYKRVDKFQSFDHVYWLVSNWLMWRYDCLGSLVVFTTTMFALWSGIGDGLAALVIVQSQNFADASRQLVKVLAQLELDFNSVERIAEYLEVPQEAQAIILDRRPPAYWPSSNGELRVEDLEVRYAPDLPSVLNGISFTVHPAEKIGVVGRTGSGKSTLALSLLRIVEPSGGSIVLDGIDIQSIGLDDLRTRVTIVSQDVSLFSGTIRSNLDPFSEHTDAECWEVLERCHLVSVLSGPDGKANAVAITLDTPISQTGSLSAGERQLVALARAVLRRSNVVIMDEATSQIDTALDDQIQRTIREEFAGAIVITIAHRLKTVLDYDRILVLGHGEILEFDTPEALISKQGGVFREMCRASADWAVIQGIARRSARSSGRPDS</sequence>
<evidence type="ECO:0000256" key="1">
    <source>
        <dbReference type="ARBA" id="ARBA00004141"/>
    </source>
</evidence>
<feature type="transmembrane region" description="Helical" evidence="10">
    <location>
        <begin position="1199"/>
        <end position="1223"/>
    </location>
</feature>
<dbReference type="FunFam" id="3.40.50.300:FF:001354">
    <property type="entry name" value="ATP-binding cassette (ABC) transporter, putative"/>
    <property type="match status" value="1"/>
</dbReference>
<dbReference type="GO" id="GO:0016887">
    <property type="term" value="F:ATP hydrolysis activity"/>
    <property type="evidence" value="ECO:0007669"/>
    <property type="project" value="InterPro"/>
</dbReference>
<keyword evidence="4" id="KW-0677">Repeat</keyword>
<keyword evidence="7 10" id="KW-1133">Transmembrane helix</keyword>
<dbReference type="GO" id="GO:0005524">
    <property type="term" value="F:ATP binding"/>
    <property type="evidence" value="ECO:0007669"/>
    <property type="project" value="UniProtKB-KW"/>
</dbReference>
<dbReference type="EMBL" id="JH930470">
    <property type="protein sequence ID" value="EKM58515.1"/>
    <property type="molecule type" value="Genomic_DNA"/>
</dbReference>
<feature type="transmembrane region" description="Helical" evidence="10">
    <location>
        <begin position="105"/>
        <end position="123"/>
    </location>
</feature>
<evidence type="ECO:0008006" key="15">
    <source>
        <dbReference type="Google" id="ProtNLM"/>
    </source>
</evidence>
<dbReference type="PROSITE" id="PS50929">
    <property type="entry name" value="ABC_TM1F"/>
    <property type="match status" value="2"/>
</dbReference>
<feature type="domain" description="ABC transporter" evidence="11">
    <location>
        <begin position="1282"/>
        <end position="1522"/>
    </location>
</feature>
<feature type="region of interest" description="Disordered" evidence="9">
    <location>
        <begin position="883"/>
        <end position="914"/>
    </location>
</feature>
<dbReference type="InterPro" id="IPR011527">
    <property type="entry name" value="ABC1_TM_dom"/>
</dbReference>
<evidence type="ECO:0000313" key="13">
    <source>
        <dbReference type="EMBL" id="EKM58515.1"/>
    </source>
</evidence>
<feature type="compositionally biased region" description="Basic and acidic residues" evidence="9">
    <location>
        <begin position="902"/>
        <end position="914"/>
    </location>
</feature>
<feature type="domain" description="ABC transporter" evidence="11">
    <location>
        <begin position="645"/>
        <end position="879"/>
    </location>
</feature>
<proteinExistence type="predicted"/>
<name>K5WGR2_PHACS</name>
<keyword evidence="3 10" id="KW-0812">Transmembrane</keyword>
<dbReference type="InParanoid" id="K5WGR2"/>
<feature type="transmembrane region" description="Helical" evidence="10">
    <location>
        <begin position="1008"/>
        <end position="1029"/>
    </location>
</feature>
<dbReference type="InterPro" id="IPR050173">
    <property type="entry name" value="ABC_transporter_C-like"/>
</dbReference>
<dbReference type="Gene3D" id="3.40.50.300">
    <property type="entry name" value="P-loop containing nucleotide triphosphate hydrolases"/>
    <property type="match status" value="2"/>
</dbReference>
<dbReference type="SUPFAM" id="SSF90123">
    <property type="entry name" value="ABC transporter transmembrane region"/>
    <property type="match status" value="2"/>
</dbReference>
<dbReference type="GO" id="GO:0016020">
    <property type="term" value="C:membrane"/>
    <property type="evidence" value="ECO:0007669"/>
    <property type="project" value="UniProtKB-SubCell"/>
</dbReference>
<evidence type="ECO:0000256" key="7">
    <source>
        <dbReference type="ARBA" id="ARBA00022989"/>
    </source>
</evidence>
<feature type="transmembrane region" description="Helical" evidence="10">
    <location>
        <begin position="38"/>
        <end position="59"/>
    </location>
</feature>
<dbReference type="OrthoDB" id="6500128at2759"/>
<evidence type="ECO:0000313" key="14">
    <source>
        <dbReference type="Proteomes" id="UP000008370"/>
    </source>
</evidence>
<evidence type="ECO:0000256" key="3">
    <source>
        <dbReference type="ARBA" id="ARBA00022692"/>
    </source>
</evidence>
<gene>
    <name evidence="13" type="ORF">PHACADRAFT_117526</name>
</gene>
<keyword evidence="5" id="KW-0547">Nucleotide-binding</keyword>
<dbReference type="Pfam" id="PF00664">
    <property type="entry name" value="ABC_membrane"/>
    <property type="match status" value="2"/>
</dbReference>
<dbReference type="InterPro" id="IPR027417">
    <property type="entry name" value="P-loop_NTPase"/>
</dbReference>
<accession>K5WGR2</accession>
<evidence type="ECO:0000256" key="2">
    <source>
        <dbReference type="ARBA" id="ARBA00022448"/>
    </source>
</evidence>
<dbReference type="PANTHER" id="PTHR24223">
    <property type="entry name" value="ATP-BINDING CASSETTE SUB-FAMILY C"/>
    <property type="match status" value="1"/>
</dbReference>
<dbReference type="PANTHER" id="PTHR24223:SF415">
    <property type="entry name" value="FI20190P1"/>
    <property type="match status" value="1"/>
</dbReference>
<dbReference type="PROSITE" id="PS00211">
    <property type="entry name" value="ABC_TRANSPORTER_1"/>
    <property type="match status" value="2"/>
</dbReference>
<organism evidence="13 14">
    <name type="scientific">Phanerochaete carnosa (strain HHB-10118-sp)</name>
    <name type="common">White-rot fungus</name>
    <name type="synonym">Peniophora carnosa</name>
    <dbReference type="NCBI Taxonomy" id="650164"/>
    <lineage>
        <taxon>Eukaryota</taxon>
        <taxon>Fungi</taxon>
        <taxon>Dikarya</taxon>
        <taxon>Basidiomycota</taxon>
        <taxon>Agaricomycotina</taxon>
        <taxon>Agaricomycetes</taxon>
        <taxon>Polyporales</taxon>
        <taxon>Phanerochaetaceae</taxon>
        <taxon>Phanerochaete</taxon>
    </lineage>
</organism>
<feature type="transmembrane region" description="Helical" evidence="10">
    <location>
        <begin position="161"/>
        <end position="181"/>
    </location>
</feature>
<feature type="transmembrane region" description="Helical" evidence="10">
    <location>
        <begin position="187"/>
        <end position="210"/>
    </location>
</feature>
<dbReference type="CDD" id="cd03250">
    <property type="entry name" value="ABCC_MRP_domain1"/>
    <property type="match status" value="1"/>
</dbReference>
<feature type="domain" description="ABC transmembrane type-1" evidence="12">
    <location>
        <begin position="996"/>
        <end position="1210"/>
    </location>
</feature>
<feature type="transmembrane region" description="Helical" evidence="10">
    <location>
        <begin position="545"/>
        <end position="572"/>
    </location>
</feature>
<dbReference type="HOGENOM" id="CLU_000604_27_6_1"/>
<dbReference type="InterPro" id="IPR017871">
    <property type="entry name" value="ABC_transporter-like_CS"/>
</dbReference>
<evidence type="ECO:0000256" key="8">
    <source>
        <dbReference type="ARBA" id="ARBA00023136"/>
    </source>
</evidence>
<dbReference type="InterPro" id="IPR003439">
    <property type="entry name" value="ABC_transporter-like_ATP-bd"/>
</dbReference>
<dbReference type="GeneID" id="18907803"/>
<dbReference type="SUPFAM" id="SSF52540">
    <property type="entry name" value="P-loop containing nucleoside triphosphate hydrolases"/>
    <property type="match status" value="2"/>
</dbReference>
<keyword evidence="6" id="KW-0067">ATP-binding</keyword>
<dbReference type="InterPro" id="IPR036640">
    <property type="entry name" value="ABC1_TM_sf"/>
</dbReference>
<dbReference type="Pfam" id="PF00005">
    <property type="entry name" value="ABC_tran"/>
    <property type="match status" value="2"/>
</dbReference>
<dbReference type="PROSITE" id="PS50893">
    <property type="entry name" value="ABC_TRANSPORTER_2"/>
    <property type="match status" value="2"/>
</dbReference>
<feature type="transmembrane region" description="Helical" evidence="10">
    <location>
        <begin position="935"/>
        <end position="955"/>
    </location>
</feature>
<evidence type="ECO:0000256" key="10">
    <source>
        <dbReference type="SAM" id="Phobius"/>
    </source>
</evidence>
<keyword evidence="14" id="KW-1185">Reference proteome</keyword>
<protein>
    <recommendedName>
        <fullName evidence="15">ABC transporter</fullName>
    </recommendedName>
</protein>
<keyword evidence="2" id="KW-0813">Transport</keyword>
<dbReference type="KEGG" id="pco:PHACADRAFT_117526"/>
<evidence type="ECO:0000259" key="11">
    <source>
        <dbReference type="PROSITE" id="PS50893"/>
    </source>
</evidence>
<dbReference type="FunFam" id="1.20.1560.10:FF:000013">
    <property type="entry name" value="ABC transporter C family member 2"/>
    <property type="match status" value="1"/>
</dbReference>
<dbReference type="InterPro" id="IPR003593">
    <property type="entry name" value="AAA+_ATPase"/>
</dbReference>
<feature type="transmembrane region" description="Helical" evidence="10">
    <location>
        <begin position="457"/>
        <end position="480"/>
    </location>
</feature>
<dbReference type="RefSeq" id="XP_007393826.1">
    <property type="nucleotide sequence ID" value="XM_007393764.1"/>
</dbReference>
<evidence type="ECO:0000256" key="5">
    <source>
        <dbReference type="ARBA" id="ARBA00022741"/>
    </source>
</evidence>
<comment type="subcellular location">
    <subcellularLocation>
        <location evidence="1">Membrane</location>
        <topology evidence="1">Multi-pass membrane protein</topology>
    </subcellularLocation>
</comment>
<evidence type="ECO:0000256" key="4">
    <source>
        <dbReference type="ARBA" id="ARBA00022737"/>
    </source>
</evidence>
<evidence type="ECO:0000256" key="9">
    <source>
        <dbReference type="SAM" id="MobiDB-lite"/>
    </source>
</evidence>
<evidence type="ECO:0000259" key="12">
    <source>
        <dbReference type="PROSITE" id="PS50929"/>
    </source>
</evidence>
<keyword evidence="8 10" id="KW-0472">Membrane</keyword>
<dbReference type="GO" id="GO:0140359">
    <property type="term" value="F:ABC-type transporter activity"/>
    <property type="evidence" value="ECO:0007669"/>
    <property type="project" value="InterPro"/>
</dbReference>
<dbReference type="Gene3D" id="1.20.1560.10">
    <property type="entry name" value="ABC transporter type 1, transmembrane domain"/>
    <property type="match status" value="2"/>
</dbReference>
<dbReference type="Proteomes" id="UP000008370">
    <property type="component" value="Unassembled WGS sequence"/>
</dbReference>
<dbReference type="SMART" id="SM00382">
    <property type="entry name" value="AAA"/>
    <property type="match status" value="2"/>
</dbReference>
<evidence type="ECO:0000256" key="6">
    <source>
        <dbReference type="ARBA" id="ARBA00022840"/>
    </source>
</evidence>
<feature type="transmembrane region" description="Helical" evidence="10">
    <location>
        <begin position="1088"/>
        <end position="1117"/>
    </location>
</feature>
<dbReference type="CDD" id="cd03244">
    <property type="entry name" value="ABCC_MRP_domain2"/>
    <property type="match status" value="1"/>
</dbReference>
<feature type="domain" description="ABC transmembrane type-1" evidence="12">
    <location>
        <begin position="321"/>
        <end position="603"/>
    </location>
</feature>
<reference evidence="13 14" key="1">
    <citation type="journal article" date="2012" name="BMC Genomics">
        <title>Comparative genomics of the white-rot fungi, Phanerochaete carnosa and P. chrysosporium, to elucidate the genetic basis of the distinct wood types they colonize.</title>
        <authorList>
            <person name="Suzuki H."/>
            <person name="MacDonald J."/>
            <person name="Syed K."/>
            <person name="Salamov A."/>
            <person name="Hori C."/>
            <person name="Aerts A."/>
            <person name="Henrissat B."/>
            <person name="Wiebenga A."/>
            <person name="vanKuyk P.A."/>
            <person name="Barry K."/>
            <person name="Lindquist E."/>
            <person name="LaButti K."/>
            <person name="Lapidus A."/>
            <person name="Lucas S."/>
            <person name="Coutinho P."/>
            <person name="Gong Y."/>
            <person name="Samejima M."/>
            <person name="Mahadevan R."/>
            <person name="Abou-Zaid M."/>
            <person name="de Vries R.P."/>
            <person name="Igarashi K."/>
            <person name="Yadav J.S."/>
            <person name="Grigoriev I.V."/>
            <person name="Master E.R."/>
        </authorList>
    </citation>
    <scope>NUCLEOTIDE SEQUENCE [LARGE SCALE GENOMIC DNA]</scope>
    <source>
        <strain evidence="13 14">HHB-10118-sp</strain>
    </source>
</reference>
<dbReference type="CDD" id="cd18596">
    <property type="entry name" value="ABC_6TM_VMR1_D1_like"/>
    <property type="match status" value="1"/>
</dbReference>